<organism evidence="3 4">
    <name type="scientific">Candidatus Gottesmanbacteria bacterium GW2011_GWC2_39_8</name>
    <dbReference type="NCBI Taxonomy" id="1618450"/>
    <lineage>
        <taxon>Bacteria</taxon>
        <taxon>Candidatus Gottesmaniibacteriota</taxon>
    </lineage>
</organism>
<name>A0A0G0S7E5_9BACT</name>
<gene>
    <name evidence="3" type="ORF">UT63_C0095G0006</name>
</gene>
<dbReference type="AlphaFoldDB" id="A0A0G0S7E5"/>
<keyword evidence="2" id="KW-0413">Isomerase</keyword>
<sequence length="214" mass="23910">MDNSSIEILPSPHENDFDELVRKIGRVKNYVNYIHLDMADGSMSDHVSYHEPELFTGIAREINLEAHFVMNKPMKVLERFAKAGFKRLIAHLEASDPRDFTRETKALGVEVGIAIDGPSELDTIEPYLEEVDGVLVMMYKAGPSGQMPSPANIEKVRSIREAYPLLPITVDGGMNEQLAKIVIQAGATRLVATSFLFKQNPDNLEDAIERLRTS</sequence>
<reference evidence="3 4" key="1">
    <citation type="journal article" date="2015" name="Nature">
        <title>rRNA introns, odd ribosomes, and small enigmatic genomes across a large radiation of phyla.</title>
        <authorList>
            <person name="Brown C.T."/>
            <person name="Hug L.A."/>
            <person name="Thomas B.C."/>
            <person name="Sharon I."/>
            <person name="Castelle C.J."/>
            <person name="Singh A."/>
            <person name="Wilkins M.J."/>
            <person name="Williams K.H."/>
            <person name="Banfield J.F."/>
        </authorList>
    </citation>
    <scope>NUCLEOTIDE SEQUENCE [LARGE SCALE GENOMIC DNA]</scope>
</reference>
<comment type="caution">
    <text evidence="3">The sequence shown here is derived from an EMBL/GenBank/DDBJ whole genome shotgun (WGS) entry which is preliminary data.</text>
</comment>
<dbReference type="InterPro" id="IPR000056">
    <property type="entry name" value="Ribul_P_3_epim-like"/>
</dbReference>
<dbReference type="PANTHER" id="PTHR11749">
    <property type="entry name" value="RIBULOSE-5-PHOSPHATE-3-EPIMERASE"/>
    <property type="match status" value="1"/>
</dbReference>
<dbReference type="GO" id="GO:0046872">
    <property type="term" value="F:metal ion binding"/>
    <property type="evidence" value="ECO:0007669"/>
    <property type="project" value="UniProtKB-KW"/>
</dbReference>
<proteinExistence type="predicted"/>
<dbReference type="SUPFAM" id="SSF51366">
    <property type="entry name" value="Ribulose-phoshate binding barrel"/>
    <property type="match status" value="1"/>
</dbReference>
<dbReference type="InterPro" id="IPR011060">
    <property type="entry name" value="RibuloseP-bd_barrel"/>
</dbReference>
<evidence type="ECO:0000313" key="4">
    <source>
        <dbReference type="Proteomes" id="UP000034539"/>
    </source>
</evidence>
<dbReference type="EMBL" id="LBXN01000095">
    <property type="protein sequence ID" value="KKR30655.1"/>
    <property type="molecule type" value="Genomic_DNA"/>
</dbReference>
<dbReference type="GO" id="GO:0016857">
    <property type="term" value="F:racemase and epimerase activity, acting on carbohydrates and derivatives"/>
    <property type="evidence" value="ECO:0007669"/>
    <property type="project" value="InterPro"/>
</dbReference>
<accession>A0A0G0S7E5</accession>
<dbReference type="InterPro" id="IPR013785">
    <property type="entry name" value="Aldolase_TIM"/>
</dbReference>
<dbReference type="GO" id="GO:0005975">
    <property type="term" value="P:carbohydrate metabolic process"/>
    <property type="evidence" value="ECO:0007669"/>
    <property type="project" value="InterPro"/>
</dbReference>
<protein>
    <submittedName>
        <fullName evidence="3">Ribulose-phosphate 3-epimerase</fullName>
    </submittedName>
</protein>
<evidence type="ECO:0000313" key="3">
    <source>
        <dbReference type="EMBL" id="KKR30655.1"/>
    </source>
</evidence>
<dbReference type="Proteomes" id="UP000034539">
    <property type="component" value="Unassembled WGS sequence"/>
</dbReference>
<evidence type="ECO:0000256" key="1">
    <source>
        <dbReference type="ARBA" id="ARBA00022723"/>
    </source>
</evidence>
<evidence type="ECO:0000256" key="2">
    <source>
        <dbReference type="ARBA" id="ARBA00023235"/>
    </source>
</evidence>
<dbReference type="Pfam" id="PF00834">
    <property type="entry name" value="Ribul_P_3_epim"/>
    <property type="match status" value="1"/>
</dbReference>
<keyword evidence="1" id="KW-0479">Metal-binding</keyword>
<dbReference type="Gene3D" id="3.20.20.70">
    <property type="entry name" value="Aldolase class I"/>
    <property type="match status" value="1"/>
</dbReference>